<reference evidence="14 15" key="1">
    <citation type="submission" date="2017-09" db="EMBL/GenBank/DDBJ databases">
        <title>Depth-based differentiation of microbial function through sediment-hosted aquifers and enrichment of novel symbionts in the deep terrestrial subsurface.</title>
        <authorList>
            <person name="Probst A.J."/>
            <person name="Ladd B."/>
            <person name="Jarett J.K."/>
            <person name="Geller-Mcgrath D.E."/>
            <person name="Sieber C.M."/>
            <person name="Emerson J.B."/>
            <person name="Anantharaman K."/>
            <person name="Thomas B.C."/>
            <person name="Malmstrom R."/>
            <person name="Stieglmeier M."/>
            <person name="Klingl A."/>
            <person name="Woyke T."/>
            <person name="Ryan C.M."/>
            <person name="Banfield J.F."/>
        </authorList>
    </citation>
    <scope>NUCLEOTIDE SEQUENCE [LARGE SCALE GENOMIC DNA]</scope>
    <source>
        <strain evidence="14">CG10_big_fil_rev_8_21_14_0_10_48_11</strain>
    </source>
</reference>
<dbReference type="PANTHER" id="PTHR42944">
    <property type="entry name" value="ADENINE DNA GLYCOSYLASE"/>
    <property type="match status" value="1"/>
</dbReference>
<evidence type="ECO:0000256" key="10">
    <source>
        <dbReference type="ARBA" id="ARBA00023014"/>
    </source>
</evidence>
<comment type="caution">
    <text evidence="14">The sequence shown here is derived from an EMBL/GenBank/DDBJ whole genome shotgun (WGS) entry which is preliminary data.</text>
</comment>
<evidence type="ECO:0000256" key="1">
    <source>
        <dbReference type="ARBA" id="ARBA00000843"/>
    </source>
</evidence>
<dbReference type="PANTHER" id="PTHR42944:SF1">
    <property type="entry name" value="ADENINE DNA GLYCOSYLASE"/>
    <property type="match status" value="1"/>
</dbReference>
<dbReference type="SUPFAM" id="SSF46785">
    <property type="entry name" value="Winged helix' DNA-binding domain"/>
    <property type="match status" value="1"/>
</dbReference>
<dbReference type="GO" id="GO:0032357">
    <property type="term" value="F:oxidized purine DNA binding"/>
    <property type="evidence" value="ECO:0007669"/>
    <property type="project" value="TreeGrafter"/>
</dbReference>
<dbReference type="EMBL" id="PFET01000007">
    <property type="protein sequence ID" value="PJE75982.1"/>
    <property type="molecule type" value="Genomic_DNA"/>
</dbReference>
<dbReference type="EC" id="3.2.2.31" evidence="4"/>
<comment type="similarity">
    <text evidence="3">Belongs to the Nth/MutY family.</text>
</comment>
<evidence type="ECO:0000259" key="13">
    <source>
        <dbReference type="SMART" id="SM00478"/>
    </source>
</evidence>
<keyword evidence="8" id="KW-0378">Hydrolase</keyword>
<dbReference type="Gene3D" id="1.10.10.10">
    <property type="entry name" value="Winged helix-like DNA-binding domain superfamily/Winged helix DNA-binding domain"/>
    <property type="match status" value="1"/>
</dbReference>
<dbReference type="CDD" id="cd00056">
    <property type="entry name" value="ENDO3c"/>
    <property type="match status" value="1"/>
</dbReference>
<dbReference type="Gene3D" id="1.10.1670.10">
    <property type="entry name" value="Helix-hairpin-Helix base-excision DNA repair enzymes (C-terminal)"/>
    <property type="match status" value="1"/>
</dbReference>
<dbReference type="GO" id="GO:0035485">
    <property type="term" value="F:adenine/guanine mispair binding"/>
    <property type="evidence" value="ECO:0007669"/>
    <property type="project" value="TreeGrafter"/>
</dbReference>
<dbReference type="SMART" id="SM00478">
    <property type="entry name" value="ENDO3c"/>
    <property type="match status" value="1"/>
</dbReference>
<accession>A0A2M8LEV6</accession>
<dbReference type="Pfam" id="PF00633">
    <property type="entry name" value="HHH"/>
    <property type="match status" value="1"/>
</dbReference>
<evidence type="ECO:0000256" key="9">
    <source>
        <dbReference type="ARBA" id="ARBA00023004"/>
    </source>
</evidence>
<dbReference type="GO" id="GO:0000701">
    <property type="term" value="F:purine-specific mismatch base pair DNA N-glycosylase activity"/>
    <property type="evidence" value="ECO:0007669"/>
    <property type="project" value="UniProtKB-EC"/>
</dbReference>
<keyword evidence="12" id="KW-0326">Glycosidase</keyword>
<gene>
    <name evidence="14" type="ORF">COV04_01915</name>
</gene>
<dbReference type="InterPro" id="IPR036388">
    <property type="entry name" value="WH-like_DNA-bd_sf"/>
</dbReference>
<dbReference type="InterPro" id="IPR000445">
    <property type="entry name" value="HhH_motif"/>
</dbReference>
<dbReference type="InterPro" id="IPR036390">
    <property type="entry name" value="WH_DNA-bd_sf"/>
</dbReference>
<proteinExistence type="inferred from homology"/>
<evidence type="ECO:0000256" key="8">
    <source>
        <dbReference type="ARBA" id="ARBA00022801"/>
    </source>
</evidence>
<comment type="catalytic activity">
    <reaction evidence="1">
        <text>Hydrolyzes free adenine bases from 7,8-dihydro-8-oxoguanine:adenine mismatched double-stranded DNA, leaving an apurinic site.</text>
        <dbReference type="EC" id="3.2.2.31"/>
    </reaction>
</comment>
<dbReference type="AlphaFoldDB" id="A0A2M8LEV6"/>
<evidence type="ECO:0000256" key="5">
    <source>
        <dbReference type="ARBA" id="ARBA00022023"/>
    </source>
</evidence>
<evidence type="ECO:0000256" key="11">
    <source>
        <dbReference type="ARBA" id="ARBA00023204"/>
    </source>
</evidence>
<dbReference type="GO" id="GO:0006284">
    <property type="term" value="P:base-excision repair"/>
    <property type="evidence" value="ECO:0007669"/>
    <property type="project" value="InterPro"/>
</dbReference>
<name>A0A2M8LEV6_9BACT</name>
<dbReference type="InterPro" id="IPR003265">
    <property type="entry name" value="HhH-GPD_domain"/>
</dbReference>
<evidence type="ECO:0000256" key="6">
    <source>
        <dbReference type="ARBA" id="ARBA00022723"/>
    </source>
</evidence>
<dbReference type="GO" id="GO:0046872">
    <property type="term" value="F:metal ion binding"/>
    <property type="evidence" value="ECO:0007669"/>
    <property type="project" value="UniProtKB-KW"/>
</dbReference>
<keyword evidence="11" id="KW-0234">DNA repair</keyword>
<keyword evidence="10" id="KW-0411">Iron-sulfur</keyword>
<dbReference type="SUPFAM" id="SSF48150">
    <property type="entry name" value="DNA-glycosylase"/>
    <property type="match status" value="1"/>
</dbReference>
<evidence type="ECO:0000256" key="12">
    <source>
        <dbReference type="ARBA" id="ARBA00023295"/>
    </source>
</evidence>
<comment type="cofactor">
    <cofactor evidence="2">
        <name>[4Fe-4S] cluster</name>
        <dbReference type="ChEBI" id="CHEBI:49883"/>
    </cofactor>
</comment>
<evidence type="ECO:0000256" key="4">
    <source>
        <dbReference type="ARBA" id="ARBA00012045"/>
    </source>
</evidence>
<evidence type="ECO:0000256" key="3">
    <source>
        <dbReference type="ARBA" id="ARBA00008343"/>
    </source>
</evidence>
<evidence type="ECO:0000256" key="7">
    <source>
        <dbReference type="ARBA" id="ARBA00022763"/>
    </source>
</evidence>
<evidence type="ECO:0000313" key="14">
    <source>
        <dbReference type="EMBL" id="PJE75982.1"/>
    </source>
</evidence>
<dbReference type="InterPro" id="IPR023170">
    <property type="entry name" value="HhH_base_excis_C"/>
</dbReference>
<protein>
    <recommendedName>
        <fullName evidence="5">Adenine DNA glycosylase</fullName>
        <ecNumber evidence="4">3.2.2.31</ecNumber>
    </recommendedName>
</protein>
<dbReference type="GO" id="GO:0051536">
    <property type="term" value="F:iron-sulfur cluster binding"/>
    <property type="evidence" value="ECO:0007669"/>
    <property type="project" value="UniProtKB-KW"/>
</dbReference>
<dbReference type="Pfam" id="PF00730">
    <property type="entry name" value="HhH-GPD"/>
    <property type="match status" value="1"/>
</dbReference>
<organism evidence="14 15">
    <name type="scientific">Candidatus Uhrbacteria bacterium CG10_big_fil_rev_8_21_14_0_10_48_11</name>
    <dbReference type="NCBI Taxonomy" id="1975037"/>
    <lineage>
        <taxon>Bacteria</taxon>
        <taxon>Candidatus Uhriibacteriota</taxon>
    </lineage>
</organism>
<keyword evidence="7" id="KW-0227">DNA damage</keyword>
<dbReference type="GO" id="GO:0034039">
    <property type="term" value="F:8-oxo-7,8-dihydroguanine DNA N-glycosylase activity"/>
    <property type="evidence" value="ECO:0007669"/>
    <property type="project" value="TreeGrafter"/>
</dbReference>
<sequence length="282" mass="32271">MSLGKKLSPYRKVDSVSAGELAAFRKRLLGWYARHGRSDLPWRKKPTPYRVLVAEVMLQQTQAGRVIEYYRHFLKQFPNLQALASAKQRALLSAWSGLGYNRRVLNLQRAAKLILLEHKGRVPKTFEELLALPGVGTYTVHAINIFSRNADEVCIDTNVRRVYTTTFNLSPRVSDSELSALACRLVPKGKSRNWHNALMDYGALVATSRKTKVSPRTKQSSFVGSRRQKRGEILRYLLQQRGAEVRQIAHFLAVSKEEAQELLQTLVRENFLQKRKGRYVVH</sequence>
<evidence type="ECO:0000313" key="15">
    <source>
        <dbReference type="Proteomes" id="UP000231152"/>
    </source>
</evidence>
<feature type="domain" description="HhH-GPD" evidence="13">
    <location>
        <begin position="57"/>
        <end position="204"/>
    </location>
</feature>
<dbReference type="InterPro" id="IPR044298">
    <property type="entry name" value="MIG/MutY"/>
</dbReference>
<dbReference type="InterPro" id="IPR011257">
    <property type="entry name" value="DNA_glycosylase"/>
</dbReference>
<evidence type="ECO:0000256" key="2">
    <source>
        <dbReference type="ARBA" id="ARBA00001966"/>
    </source>
</evidence>
<keyword evidence="6" id="KW-0479">Metal-binding</keyword>
<dbReference type="GO" id="GO:0006298">
    <property type="term" value="P:mismatch repair"/>
    <property type="evidence" value="ECO:0007669"/>
    <property type="project" value="TreeGrafter"/>
</dbReference>
<dbReference type="Gene3D" id="1.10.340.30">
    <property type="entry name" value="Hypothetical protein, domain 2"/>
    <property type="match status" value="1"/>
</dbReference>
<keyword evidence="9" id="KW-0408">Iron</keyword>
<dbReference type="Proteomes" id="UP000231152">
    <property type="component" value="Unassembled WGS sequence"/>
</dbReference>